<comment type="caution">
    <text evidence="3">The sequence shown here is derived from an EMBL/GenBank/DDBJ whole genome shotgun (WGS) entry which is preliminary data.</text>
</comment>
<feature type="chain" id="PRO_5008326694" description="Peptidase C39-like domain-containing protein" evidence="1">
    <location>
        <begin position="33"/>
        <end position="241"/>
    </location>
</feature>
<dbReference type="Pfam" id="PF13529">
    <property type="entry name" value="Peptidase_C39_2"/>
    <property type="match status" value="1"/>
</dbReference>
<proteinExistence type="predicted"/>
<feature type="domain" description="Peptidase C39-like" evidence="2">
    <location>
        <begin position="56"/>
        <end position="206"/>
    </location>
</feature>
<feature type="signal peptide" evidence="1">
    <location>
        <begin position="1"/>
        <end position="32"/>
    </location>
</feature>
<evidence type="ECO:0000313" key="3">
    <source>
        <dbReference type="EMBL" id="OBK13534.1"/>
    </source>
</evidence>
<accession>A0A1A3MXK5</accession>
<dbReference type="Proteomes" id="UP000093629">
    <property type="component" value="Unassembled WGS sequence"/>
</dbReference>
<dbReference type="EMBL" id="LZLQ01000114">
    <property type="protein sequence ID" value="OBK13534.1"/>
    <property type="molecule type" value="Genomic_DNA"/>
</dbReference>
<dbReference type="InterPro" id="IPR039564">
    <property type="entry name" value="Peptidase_C39-like"/>
</dbReference>
<evidence type="ECO:0000313" key="4">
    <source>
        <dbReference type="Proteomes" id="UP000093629"/>
    </source>
</evidence>
<dbReference type="RefSeq" id="WP_065159913.1">
    <property type="nucleotide sequence ID" value="NZ_LZLQ01000114.1"/>
</dbReference>
<name>A0A1A3MXK5_MYCAS</name>
<gene>
    <name evidence="3" type="ORF">A5636_09210</name>
</gene>
<dbReference type="OrthoDB" id="461196at2"/>
<evidence type="ECO:0000259" key="2">
    <source>
        <dbReference type="Pfam" id="PF13529"/>
    </source>
</evidence>
<sequence length="241" mass="25262">MKSRTISAVAKTALFFSVTAAVALGQAGPAEALPTRSGPTMFGDPTAAAKYWRHQNYDDCAIMSSADVVGQITGKLPSERSIIKVAQATPSVVHPGSIYVKPADKHDPDSGLGTNPGDLPTLLAHYGIHATNVDADHTGKTGLTTGMDALEQYLGSGRGVIVGLNAEMIWNQPVENTGTDGKPRSDHAVVVTGVDTANGVVHLNDSGTPKGKDEQVPMAVFVKAWATSHNFMTVTDETRKS</sequence>
<dbReference type="AlphaFoldDB" id="A0A1A3MXK5"/>
<reference evidence="3 4" key="1">
    <citation type="submission" date="2016-06" db="EMBL/GenBank/DDBJ databases">
        <authorList>
            <person name="Kjaerup R.B."/>
            <person name="Dalgaard T.S."/>
            <person name="Juul-Madsen H.R."/>
        </authorList>
    </citation>
    <scope>NUCLEOTIDE SEQUENCE [LARGE SCALE GENOMIC DNA]</scope>
    <source>
        <strain evidence="3 4">1245139.5</strain>
    </source>
</reference>
<keyword evidence="1" id="KW-0732">Signal</keyword>
<evidence type="ECO:0000256" key="1">
    <source>
        <dbReference type="SAM" id="SignalP"/>
    </source>
</evidence>
<protein>
    <recommendedName>
        <fullName evidence="2">Peptidase C39-like domain-containing protein</fullName>
    </recommendedName>
</protein>
<organism evidence="3 4">
    <name type="scientific">Mycobacterium asiaticum</name>
    <dbReference type="NCBI Taxonomy" id="1790"/>
    <lineage>
        <taxon>Bacteria</taxon>
        <taxon>Bacillati</taxon>
        <taxon>Actinomycetota</taxon>
        <taxon>Actinomycetes</taxon>
        <taxon>Mycobacteriales</taxon>
        <taxon>Mycobacteriaceae</taxon>
        <taxon>Mycobacterium</taxon>
    </lineage>
</organism>
<dbReference type="Gene3D" id="3.90.70.10">
    <property type="entry name" value="Cysteine proteinases"/>
    <property type="match status" value="1"/>
</dbReference>
<keyword evidence="4" id="KW-1185">Reference proteome</keyword>